<dbReference type="Proteomes" id="UP001597187">
    <property type="component" value="Unassembled WGS sequence"/>
</dbReference>
<feature type="compositionally biased region" description="Basic and acidic residues" evidence="1">
    <location>
        <begin position="573"/>
        <end position="586"/>
    </location>
</feature>
<feature type="compositionally biased region" description="Acidic residues" evidence="1">
    <location>
        <begin position="849"/>
        <end position="863"/>
    </location>
</feature>
<keyword evidence="3" id="KW-1185">Reference proteome</keyword>
<gene>
    <name evidence="2" type="ORF">ACFSBT_09235</name>
</gene>
<dbReference type="EMBL" id="JBHUDC010000003">
    <property type="protein sequence ID" value="MFD1513459.1"/>
    <property type="molecule type" value="Genomic_DNA"/>
</dbReference>
<name>A0ABD6AV08_9EURY</name>
<evidence type="ECO:0000313" key="2">
    <source>
        <dbReference type="EMBL" id="MFD1513459.1"/>
    </source>
</evidence>
<feature type="compositionally biased region" description="Basic and acidic residues" evidence="1">
    <location>
        <begin position="1107"/>
        <end position="1129"/>
    </location>
</feature>
<evidence type="ECO:0000313" key="3">
    <source>
        <dbReference type="Proteomes" id="UP001597187"/>
    </source>
</evidence>
<proteinExistence type="predicted"/>
<feature type="region of interest" description="Disordered" evidence="1">
    <location>
        <begin position="847"/>
        <end position="869"/>
    </location>
</feature>
<feature type="region of interest" description="Disordered" evidence="1">
    <location>
        <begin position="1107"/>
        <end position="1136"/>
    </location>
</feature>
<reference evidence="2 3" key="1">
    <citation type="journal article" date="2019" name="Int. J. Syst. Evol. Microbiol.">
        <title>The Global Catalogue of Microorganisms (GCM) 10K type strain sequencing project: providing services to taxonomists for standard genome sequencing and annotation.</title>
        <authorList>
            <consortium name="The Broad Institute Genomics Platform"/>
            <consortium name="The Broad Institute Genome Sequencing Center for Infectious Disease"/>
            <person name="Wu L."/>
            <person name="Ma J."/>
        </authorList>
    </citation>
    <scope>NUCLEOTIDE SEQUENCE [LARGE SCALE GENOMIC DNA]</scope>
    <source>
        <strain evidence="2 3">CGMCC 1.12563</strain>
    </source>
</reference>
<sequence>MSEGFNESGGLLGELQSEERQYDALCQLESASVDSDDVCRFSRELVNIASGSNALTRLKAKNLLTEWAQECPRAVGAGVVDTPRTLLRSLDEEGPEVRAPLAHALGSTGDLEALEALDDRYETEVDSVKVAIERGFEAGVESILTELSSGETADDSDVAEALLFLARYQPAFLVQRERDMFDLLEGPNGELVGDAFVRILRTSARDDLSISTLTEAVDIDEGATEERTSAAVNAFDTLLRTGVEGDTVRQAATRYLEWLESDDESTRRRGLKFSGAAAVHRPTLLSDSIDEIAELAVDGALTKQAQEVVRVYASSTSTSTEEYLQSLLRATGGEPALLWLSETLDVLKYRSQNEWLALTTGTLGQSLLTGLRRAAVEGRTVPVFWPSFRPRTTVACAVSVLFEGVADGTDTALYTKGTSTQWGGKGDVREEYERYGVEVPEPLRNGSEQKVIPLDEILPHSYVSQGEQKCMGGPPGPSTLVLVSSADELNPIEGAGPTLFNFHSRVTEEDEDVVDDITSASDELVCPMYSLYTKHQYDGNRVPQYCPPDVPSAGVLPDTRTVRDVIDESSEESEQRSEFPLEGDRDLSSLGTGREVRIEAVDAGPIEEHLNEGYEAATDLLDFGAEHAGWRSFSYLQRFERLPVLADEYDRWVLDKRRKSKRGQRSWTMDEFVTEFDEFKRGVDMLARAGTSDVHEQLEYLLRALEQRNTLYEAVCERVSDAEKERRSIAVYTPTPAWRRVLEERLVSDREVREDAFRPGRIQIVDRDSVRFISDCDELLVVGPQRSQQAGFLLHPAPDEVTVLTYSGRWRGMIDRRLRRFVDKVNRAFQATESQPIPYPDVNVYGVGSEDDSGSFEPADSEPEQARATQESFAASLDELRMDTEYAHDEDRYDDYEQQSFRIDTSEGVLYRDSGSTLLVEEKVAHSRGVDTTYKWVSPSELATGSTILVIDDGLWYQLWDEWLDDQYDDFEGGKVTDQLRVWYDTLRDIVREVERDFEAEEIDHEDSLEYIVWAVKDAGVERGENRIRHWFESVLAADDALDLARDPSLTMGPRDVRDIQLVGSAFDRPELTGERGALVDKGLRQIRGAHISQGREIRSSVAKDLARGGPEAERLLSQSSRHEVKSIEDVTDLDD</sequence>
<comment type="caution">
    <text evidence="2">The sequence shown here is derived from an EMBL/GenBank/DDBJ whole genome shotgun (WGS) entry which is preliminary data.</text>
</comment>
<feature type="region of interest" description="Disordered" evidence="1">
    <location>
        <begin position="567"/>
        <end position="586"/>
    </location>
</feature>
<dbReference type="AlphaFoldDB" id="A0ABD6AV08"/>
<evidence type="ECO:0000256" key="1">
    <source>
        <dbReference type="SAM" id="MobiDB-lite"/>
    </source>
</evidence>
<dbReference type="RefSeq" id="WP_250873412.1">
    <property type="nucleotide sequence ID" value="NZ_JALXFV010000003.1"/>
</dbReference>
<accession>A0ABD6AV08</accession>
<evidence type="ECO:0008006" key="4">
    <source>
        <dbReference type="Google" id="ProtNLM"/>
    </source>
</evidence>
<organism evidence="2 3">
    <name type="scientific">Halomarina rubra</name>
    <dbReference type="NCBI Taxonomy" id="2071873"/>
    <lineage>
        <taxon>Archaea</taxon>
        <taxon>Methanobacteriati</taxon>
        <taxon>Methanobacteriota</taxon>
        <taxon>Stenosarchaea group</taxon>
        <taxon>Halobacteria</taxon>
        <taxon>Halobacteriales</taxon>
        <taxon>Natronomonadaceae</taxon>
        <taxon>Halomarina</taxon>
    </lineage>
</organism>
<protein>
    <recommendedName>
        <fullName evidence="4">HEAT repeat protein</fullName>
    </recommendedName>
</protein>